<proteinExistence type="predicted"/>
<gene>
    <name evidence="1" type="ORF">DET57_114169</name>
</gene>
<organism evidence="1 2">
    <name type="scientific">Klebsiella oxytoca</name>
    <dbReference type="NCBI Taxonomy" id="571"/>
    <lineage>
        <taxon>Bacteria</taxon>
        <taxon>Pseudomonadati</taxon>
        <taxon>Pseudomonadota</taxon>
        <taxon>Gammaproteobacteria</taxon>
        <taxon>Enterobacterales</taxon>
        <taxon>Enterobacteriaceae</taxon>
        <taxon>Klebsiella/Raoultella group</taxon>
        <taxon>Klebsiella</taxon>
    </lineage>
</organism>
<dbReference type="EMBL" id="QJJG01000014">
    <property type="protein sequence ID" value="PXW42177.1"/>
    <property type="molecule type" value="Genomic_DNA"/>
</dbReference>
<evidence type="ECO:0000313" key="2">
    <source>
        <dbReference type="Proteomes" id="UP000247485"/>
    </source>
</evidence>
<dbReference type="AlphaFoldDB" id="A0A318FGG4"/>
<reference evidence="1 2" key="1">
    <citation type="submission" date="2018-05" db="EMBL/GenBank/DDBJ databases">
        <title>Freshwater and sediment microbial communities from various areas in North America, analyzing microbe dynamics in response to fracking.</title>
        <authorList>
            <person name="Lamendella R."/>
        </authorList>
    </citation>
    <scope>NUCLEOTIDE SEQUENCE [LARGE SCALE GENOMIC DNA]</scope>
    <source>
        <strain evidence="1 2">67</strain>
    </source>
</reference>
<evidence type="ECO:0000313" key="1">
    <source>
        <dbReference type="EMBL" id="PXW42177.1"/>
    </source>
</evidence>
<name>A0A318FGG4_KLEOX</name>
<accession>A0A318FGG4</accession>
<sequence length="249" mass="26857">MAFNVNETIILGALDGGGLSNLIGSAIVPSYGIYNALSGGNIGEKILPGCSVIRIEPRKESRVTTAPTERADYTSFNKVKLPRIVDVVVGFQGWTAFSGRIPNLPDLTLTSRTETLTELDRMADEPGLYDLETPDTYFRDMDLVRYDYRITATEGQTLLTANLIFQQVFTDVATLTMSHDGNANQQVIQQKAGATDASMSDITKAISSAKKALGSALVETAGEITTVVAGVGYTQQAKEATSRFVEYVL</sequence>
<evidence type="ECO:0008006" key="3">
    <source>
        <dbReference type="Google" id="ProtNLM"/>
    </source>
</evidence>
<comment type="caution">
    <text evidence="1">The sequence shown here is derived from an EMBL/GenBank/DDBJ whole genome shotgun (WGS) entry which is preliminary data.</text>
</comment>
<protein>
    <recommendedName>
        <fullName evidence="3">Phage tail protein</fullName>
    </recommendedName>
</protein>
<dbReference type="RefSeq" id="WP_110275714.1">
    <property type="nucleotide sequence ID" value="NZ_QJJG01000014.1"/>
</dbReference>
<dbReference type="Proteomes" id="UP000247485">
    <property type="component" value="Unassembled WGS sequence"/>
</dbReference>